<feature type="transmembrane region" description="Helical" evidence="1">
    <location>
        <begin position="264"/>
        <end position="285"/>
    </location>
</feature>
<comment type="caution">
    <text evidence="3">The sequence shown here is derived from an EMBL/GenBank/DDBJ whole genome shotgun (WGS) entry which is preliminary data.</text>
</comment>
<proteinExistence type="predicted"/>
<evidence type="ECO:0000256" key="2">
    <source>
        <dbReference type="SAM" id="SignalP"/>
    </source>
</evidence>
<accession>K6VAF5</accession>
<evidence type="ECO:0000313" key="3">
    <source>
        <dbReference type="EMBL" id="GAB79218.1"/>
    </source>
</evidence>
<feature type="transmembrane region" description="Helical" evidence="1">
    <location>
        <begin position="140"/>
        <end position="159"/>
    </location>
</feature>
<dbReference type="RefSeq" id="WP_006503975.1">
    <property type="nucleotide sequence ID" value="NZ_BAGZ01000021.1"/>
</dbReference>
<keyword evidence="2" id="KW-0732">Signal</keyword>
<feature type="transmembrane region" description="Helical" evidence="1">
    <location>
        <begin position="197"/>
        <end position="223"/>
    </location>
</feature>
<feature type="transmembrane region" description="Helical" evidence="1">
    <location>
        <begin position="235"/>
        <end position="252"/>
    </location>
</feature>
<feature type="chain" id="PRO_5039109255" description="EamA domain-containing protein" evidence="2">
    <location>
        <begin position="16"/>
        <end position="300"/>
    </location>
</feature>
<dbReference type="Gene3D" id="1.10.3730.20">
    <property type="match status" value="1"/>
</dbReference>
<organism evidence="3 4">
    <name type="scientific">Austwickia chelonae NBRC 105200</name>
    <dbReference type="NCBI Taxonomy" id="1184607"/>
    <lineage>
        <taxon>Bacteria</taxon>
        <taxon>Bacillati</taxon>
        <taxon>Actinomycetota</taxon>
        <taxon>Actinomycetes</taxon>
        <taxon>Micrococcales</taxon>
        <taxon>Dermatophilaceae</taxon>
        <taxon>Austwickia</taxon>
    </lineage>
</organism>
<gene>
    <name evidence="3" type="ORF">AUCHE_21_00440</name>
</gene>
<keyword evidence="1" id="KW-1133">Transmembrane helix</keyword>
<keyword evidence="4" id="KW-1185">Reference proteome</keyword>
<feature type="signal peptide" evidence="2">
    <location>
        <begin position="1"/>
        <end position="15"/>
    </location>
</feature>
<keyword evidence="1" id="KW-0472">Membrane</keyword>
<dbReference type="PANTHER" id="PTHR40761:SF1">
    <property type="entry name" value="CONSERVED INTEGRAL MEMBRANE ALANINE VALINE AND LEUCINE RICH PROTEIN-RELATED"/>
    <property type="match status" value="1"/>
</dbReference>
<name>K6VAF5_9MICO</name>
<feature type="transmembrane region" description="Helical" evidence="1">
    <location>
        <begin position="50"/>
        <end position="70"/>
    </location>
</feature>
<dbReference type="SUPFAM" id="SSF103481">
    <property type="entry name" value="Multidrug resistance efflux transporter EmrE"/>
    <property type="match status" value="1"/>
</dbReference>
<reference evidence="3 4" key="1">
    <citation type="submission" date="2012-08" db="EMBL/GenBank/DDBJ databases">
        <title>Whole genome shotgun sequence of Austwickia chelonae NBRC 105200.</title>
        <authorList>
            <person name="Yoshida I."/>
            <person name="Hosoyama A."/>
            <person name="Tsuchikane K."/>
            <person name="Katsumata H."/>
            <person name="Ando Y."/>
            <person name="Ohji S."/>
            <person name="Hamada M."/>
            <person name="Tamura T."/>
            <person name="Yamazoe A."/>
            <person name="Yamazaki S."/>
            <person name="Fujita N."/>
        </authorList>
    </citation>
    <scope>NUCLEOTIDE SEQUENCE [LARGE SCALE GENOMIC DNA]</scope>
    <source>
        <strain evidence="3 4">NBRC 105200</strain>
    </source>
</reference>
<sequence>MITVLLLSLASATSAACSTVAKHASAQRPTPESRFAQALPPLLATMIASPLWLLGLVFDVGGIVLQVLALRYGDISVVQPVLTASLLIALILSRWVSRIRIRKTEIAWGLCLITGLVIFLASSGSFGSHGGEGIGRTTPGVVLAVISMIGCACCAEIARRSTGRYRARALAVIVAVLYVAMAGFIKSSTRIFDVEGLMAMLLSWQLWGLVICAVTAMVCQQIAYSAAPLAQSQPVVAALDPLFAVLLGVVVYGEMLRYGPMDLLAEAVGLALLLSGVVGISRISAEQEDPQPETVTLASR</sequence>
<dbReference type="STRING" id="100225.SAMN05421595_2526"/>
<feature type="transmembrane region" description="Helical" evidence="1">
    <location>
        <begin position="165"/>
        <end position="185"/>
    </location>
</feature>
<dbReference type="Proteomes" id="UP000008495">
    <property type="component" value="Unassembled WGS sequence"/>
</dbReference>
<evidence type="ECO:0000256" key="1">
    <source>
        <dbReference type="SAM" id="Phobius"/>
    </source>
</evidence>
<dbReference type="eggNOG" id="COG0697">
    <property type="taxonomic scope" value="Bacteria"/>
</dbReference>
<evidence type="ECO:0008006" key="5">
    <source>
        <dbReference type="Google" id="ProtNLM"/>
    </source>
</evidence>
<dbReference type="InterPro" id="IPR037185">
    <property type="entry name" value="EmrE-like"/>
</dbReference>
<feature type="transmembrane region" description="Helical" evidence="1">
    <location>
        <begin position="107"/>
        <end position="128"/>
    </location>
</feature>
<feature type="transmembrane region" description="Helical" evidence="1">
    <location>
        <begin position="77"/>
        <end position="95"/>
    </location>
</feature>
<dbReference type="NCBIfam" id="NF038012">
    <property type="entry name" value="DMT_1"/>
    <property type="match status" value="1"/>
</dbReference>
<dbReference type="EMBL" id="BAGZ01000021">
    <property type="protein sequence ID" value="GAB79218.1"/>
    <property type="molecule type" value="Genomic_DNA"/>
</dbReference>
<dbReference type="OrthoDB" id="5146529at2"/>
<dbReference type="AlphaFoldDB" id="K6VAF5"/>
<protein>
    <recommendedName>
        <fullName evidence="5">EamA domain-containing protein</fullName>
    </recommendedName>
</protein>
<dbReference type="PANTHER" id="PTHR40761">
    <property type="entry name" value="CONSERVED INTEGRAL MEMBRANE ALANINE VALINE AND LEUCINE RICH PROTEIN-RELATED"/>
    <property type="match status" value="1"/>
</dbReference>
<keyword evidence="1" id="KW-0812">Transmembrane</keyword>
<evidence type="ECO:0000313" key="4">
    <source>
        <dbReference type="Proteomes" id="UP000008495"/>
    </source>
</evidence>